<dbReference type="InterPro" id="IPR018299">
    <property type="entry name" value="Alkaline_phosphatase_AS"/>
</dbReference>
<gene>
    <name evidence="13" type="ORF">G7K_4329-t1</name>
</gene>
<feature type="binding site" evidence="9">
    <location>
        <position position="336"/>
    </location>
    <ligand>
        <name>Zn(2+)</name>
        <dbReference type="ChEBI" id="CHEBI:29105"/>
        <label>2</label>
    </ligand>
</feature>
<dbReference type="SMART" id="SM00098">
    <property type="entry name" value="alkPPc"/>
    <property type="match status" value="1"/>
</dbReference>
<dbReference type="GO" id="GO:0000329">
    <property type="term" value="C:fungal-type vacuole membrane"/>
    <property type="evidence" value="ECO:0007669"/>
    <property type="project" value="TreeGrafter"/>
</dbReference>
<feature type="active site" description="Phosphoserine intermediate" evidence="8">
    <location>
        <position position="96"/>
    </location>
</feature>
<dbReference type="PRINTS" id="PR00113">
    <property type="entry name" value="ALKPHPHTASE"/>
</dbReference>
<sequence>MKPNMTCPSLHPPGFPPSSRVYYTHPSHPRGHGASHNGKRNLILMVSDGMGPATVNLARTFWQQKNGHGYGVQLPLDKAFVGTSRTRSSDSWVTDSAAGATAFSCGLKTYNGAIGVDPHQRPCGTVLEAAHRKGYKTGLVVTSRITHATPGSFNAHVVHRDMENLIAEHQVGLTPLGRTADLMFGGGRCHFLPAGMEGSCRTDTKNLLDIAASNGFAHIQSRAEFDALNKGQNATLPLLGLFADDHMDYDVDRDEKVQPSLAEMAATALEALKAATEDQDEGFFLMIEGSRIDMAQHNNDPVGAVNDAIMYNHAFKVVQDFIDENPGTVVVSTSDHETGGLSVARQIHDTYPDYLWYPGVLLNATRSTEGLGMELADYDGKESNLQSWVKETIIGRGLGIWDATDDEIALLLDGKKWKIWLWGSYILSDMISRRAQVGWATHGHSAVDVNIYAYGDEAIDVLRGNHENTEVGDFIATYLGGLNLDEVTLVLNENNGTMTKPVGLAEAEALGATSKGFTDTELGRKSDHYHHDFKRRDLEFDFSFLQYIRTPVPSLSCLELLLDRFPVLGQLILLRVGCWPSDLQTFLLIRLGDHVNVNVLHDLVGHRSVVLVRTSATRVPSTLRVNATHEAPGSYLKDVVLVSTNSNSKLLCGWQKIREGFVGELVQLDGVLLGDHESVTLGEGLDVREGIAMQRCQLHVHRLQDPGAGEGPYVLAVSKSLMEGISPRLENTPLIILQKIHAADIFNISIILDQWQLLFVDFEMLSNERRKERKKTPRKSIPRCAILFYHLRYANPL</sequence>
<comment type="catalytic activity">
    <reaction evidence="11">
        <text>a phosphate monoester + H2O = an alcohol + phosphate</text>
        <dbReference type="Rhea" id="RHEA:15017"/>
        <dbReference type="ChEBI" id="CHEBI:15377"/>
        <dbReference type="ChEBI" id="CHEBI:30879"/>
        <dbReference type="ChEBI" id="CHEBI:43474"/>
        <dbReference type="ChEBI" id="CHEBI:67140"/>
        <dbReference type="EC" id="3.1.3.1"/>
    </reaction>
</comment>
<protein>
    <recommendedName>
        <fullName evidence="2 11">Alkaline phosphatase</fullName>
        <ecNumber evidence="2 11">3.1.3.1</ecNumber>
    </recommendedName>
</protein>
<dbReference type="PROSITE" id="PS00123">
    <property type="entry name" value="ALKALINE_PHOSPHATASE"/>
    <property type="match status" value="1"/>
</dbReference>
<evidence type="ECO:0000256" key="10">
    <source>
        <dbReference type="RuleBase" id="RU003946"/>
    </source>
</evidence>
<comment type="cofactor">
    <cofactor evidence="9">
        <name>Mg(2+)</name>
        <dbReference type="ChEBI" id="CHEBI:18420"/>
    </cofactor>
    <text evidence="9">Binds 1 Mg(2+) ion.</text>
</comment>
<dbReference type="Gene3D" id="3.40.720.10">
    <property type="entry name" value="Alkaline Phosphatase, subunit A"/>
    <property type="match status" value="1"/>
</dbReference>
<evidence type="ECO:0000256" key="1">
    <source>
        <dbReference type="ARBA" id="ARBA00005984"/>
    </source>
</evidence>
<reference evidence="13 14" key="3">
    <citation type="journal article" date="2015" name="Genome Announc.">
        <title>Draft Genome Sequence of the Archiascomycetous Yeast Saitoella complicata.</title>
        <authorList>
            <person name="Yamauchi K."/>
            <person name="Kondo S."/>
            <person name="Hamamoto M."/>
            <person name="Takahashi Y."/>
            <person name="Ogura Y."/>
            <person name="Hayashi T."/>
            <person name="Nishida H."/>
        </authorList>
    </citation>
    <scope>NUCLEOTIDE SEQUENCE [LARGE SCALE GENOMIC DNA]</scope>
    <source>
        <strain evidence="13 14">NRRL Y-17804</strain>
    </source>
</reference>
<evidence type="ECO:0000256" key="9">
    <source>
        <dbReference type="PIRSR" id="PIRSR601952-2"/>
    </source>
</evidence>
<name>A0A0E9NLA4_SAICN</name>
<keyword evidence="6 9" id="KW-0862">Zinc</keyword>
<dbReference type="Pfam" id="PF00245">
    <property type="entry name" value="Alk_phosphatase"/>
    <property type="match status" value="1"/>
</dbReference>
<comment type="similarity">
    <text evidence="1 10">Belongs to the alkaline phosphatase family.</text>
</comment>
<keyword evidence="7 9" id="KW-0460">Magnesium</keyword>
<evidence type="ECO:0000256" key="12">
    <source>
        <dbReference type="SAM" id="MobiDB-lite"/>
    </source>
</evidence>
<dbReference type="CDD" id="cd16012">
    <property type="entry name" value="ALP"/>
    <property type="match status" value="1"/>
</dbReference>
<evidence type="ECO:0000256" key="5">
    <source>
        <dbReference type="ARBA" id="ARBA00022801"/>
    </source>
</evidence>
<dbReference type="InterPro" id="IPR017850">
    <property type="entry name" value="Alkaline_phosphatase_core_sf"/>
</dbReference>
<feature type="binding site" evidence="9">
    <location>
        <position position="48"/>
    </location>
    <ligand>
        <name>Mg(2+)</name>
        <dbReference type="ChEBI" id="CHEBI:18420"/>
    </ligand>
</feature>
<evidence type="ECO:0000256" key="11">
    <source>
        <dbReference type="RuleBase" id="RU003947"/>
    </source>
</evidence>
<accession>A0A0E9NLA4</accession>
<dbReference type="Proteomes" id="UP000033140">
    <property type="component" value="Unassembled WGS sequence"/>
</dbReference>
<evidence type="ECO:0000256" key="3">
    <source>
        <dbReference type="ARBA" id="ARBA00022553"/>
    </source>
</evidence>
<dbReference type="SUPFAM" id="SSF53649">
    <property type="entry name" value="Alkaline phosphatase-like"/>
    <property type="match status" value="1"/>
</dbReference>
<evidence type="ECO:0000256" key="6">
    <source>
        <dbReference type="ARBA" id="ARBA00022833"/>
    </source>
</evidence>
<reference evidence="13 14" key="2">
    <citation type="journal article" date="2014" name="J. Gen. Appl. Microbiol.">
        <title>The early diverging ascomycetous budding yeast Saitoella complicata has three histone deacetylases belonging to the Clr6, Hos2, and Rpd3 lineages.</title>
        <authorList>
            <person name="Nishida H."/>
            <person name="Matsumoto T."/>
            <person name="Kondo S."/>
            <person name="Hamamoto M."/>
            <person name="Yoshikawa H."/>
        </authorList>
    </citation>
    <scope>NUCLEOTIDE SEQUENCE [LARGE SCALE GENOMIC DNA]</scope>
    <source>
        <strain evidence="13 14">NRRL Y-17804</strain>
    </source>
</reference>
<evidence type="ECO:0000256" key="2">
    <source>
        <dbReference type="ARBA" id="ARBA00012647"/>
    </source>
</evidence>
<dbReference type="GO" id="GO:0004035">
    <property type="term" value="F:alkaline phosphatase activity"/>
    <property type="evidence" value="ECO:0007669"/>
    <property type="project" value="UniProtKB-EC"/>
</dbReference>
<keyword evidence="5 11" id="KW-0378">Hydrolase</keyword>
<comment type="caution">
    <text evidence="13">The sequence shown here is derived from an EMBL/GenBank/DDBJ whole genome shotgun (WGS) entry which is preliminary data.</text>
</comment>
<dbReference type="FunFam" id="3.40.720.10:FF:000063">
    <property type="entry name" value="Alkaline phosphatase"/>
    <property type="match status" value="1"/>
</dbReference>
<feature type="binding site" evidence="9">
    <location>
        <position position="288"/>
    </location>
    <ligand>
        <name>Mg(2+)</name>
        <dbReference type="ChEBI" id="CHEBI:18420"/>
    </ligand>
</feature>
<dbReference type="InterPro" id="IPR001952">
    <property type="entry name" value="Alkaline_phosphatase"/>
</dbReference>
<dbReference type="AlphaFoldDB" id="A0A0E9NLA4"/>
<feature type="binding site" evidence="9">
    <location>
        <position position="48"/>
    </location>
    <ligand>
        <name>Zn(2+)</name>
        <dbReference type="ChEBI" id="CHEBI:29105"/>
        <label>2</label>
    </ligand>
</feature>
<dbReference type="Gene3D" id="1.10.60.40">
    <property type="match status" value="1"/>
</dbReference>
<dbReference type="PANTHER" id="PTHR11596">
    <property type="entry name" value="ALKALINE PHOSPHATASE"/>
    <property type="match status" value="1"/>
</dbReference>
<evidence type="ECO:0000256" key="7">
    <source>
        <dbReference type="ARBA" id="ARBA00022842"/>
    </source>
</evidence>
<dbReference type="PANTHER" id="PTHR11596:SF5">
    <property type="entry name" value="ALKALINE PHOSPHATASE"/>
    <property type="match status" value="1"/>
</dbReference>
<dbReference type="EMBL" id="BACD03000030">
    <property type="protein sequence ID" value="GAO50195.1"/>
    <property type="molecule type" value="Genomic_DNA"/>
</dbReference>
<feature type="binding site" evidence="9">
    <location>
        <position position="444"/>
    </location>
    <ligand>
        <name>Zn(2+)</name>
        <dbReference type="ChEBI" id="CHEBI:29105"/>
        <label>2</label>
    </ligand>
</feature>
<feature type="compositionally biased region" description="Basic residues" evidence="12">
    <location>
        <begin position="27"/>
        <end position="37"/>
    </location>
</feature>
<dbReference type="GO" id="GO:0046872">
    <property type="term" value="F:metal ion binding"/>
    <property type="evidence" value="ECO:0007669"/>
    <property type="project" value="UniProtKB-KW"/>
</dbReference>
<evidence type="ECO:0000313" key="14">
    <source>
        <dbReference type="Proteomes" id="UP000033140"/>
    </source>
</evidence>
<dbReference type="EC" id="3.1.3.1" evidence="2 11"/>
<keyword evidence="14" id="KW-1185">Reference proteome</keyword>
<evidence type="ECO:0000256" key="4">
    <source>
        <dbReference type="ARBA" id="ARBA00022723"/>
    </source>
</evidence>
<evidence type="ECO:0000313" key="13">
    <source>
        <dbReference type="EMBL" id="GAO50195.1"/>
    </source>
</evidence>
<feature type="binding site" evidence="9">
    <location>
        <position position="149"/>
    </location>
    <ligand>
        <name>Mg(2+)</name>
        <dbReference type="ChEBI" id="CHEBI:18420"/>
    </ligand>
</feature>
<comment type="cofactor">
    <cofactor evidence="9">
        <name>Zn(2+)</name>
        <dbReference type="ChEBI" id="CHEBI:29105"/>
    </cofactor>
    <text evidence="9">Binds 2 Zn(2+) ions.</text>
</comment>
<dbReference type="STRING" id="698492.A0A0E9NLA4"/>
<organism evidence="13 14">
    <name type="scientific">Saitoella complicata (strain BCRC 22490 / CBS 7301 / JCM 7358 / NBRC 10748 / NRRL Y-17804)</name>
    <dbReference type="NCBI Taxonomy" id="698492"/>
    <lineage>
        <taxon>Eukaryota</taxon>
        <taxon>Fungi</taxon>
        <taxon>Dikarya</taxon>
        <taxon>Ascomycota</taxon>
        <taxon>Taphrinomycotina</taxon>
        <taxon>Taphrinomycotina incertae sedis</taxon>
        <taxon>Saitoella</taxon>
    </lineage>
</organism>
<evidence type="ECO:0000256" key="8">
    <source>
        <dbReference type="PIRSR" id="PIRSR601952-1"/>
    </source>
</evidence>
<feature type="binding site" evidence="9">
    <location>
        <position position="335"/>
    </location>
    <ligand>
        <name>Zn(2+)</name>
        <dbReference type="ChEBI" id="CHEBI:29105"/>
        <label>2</label>
    </ligand>
</feature>
<feature type="binding site" evidence="9">
    <location>
        <position position="293"/>
    </location>
    <ligand>
        <name>Zn(2+)</name>
        <dbReference type="ChEBI" id="CHEBI:29105"/>
        <label>2</label>
    </ligand>
</feature>
<feature type="region of interest" description="Disordered" evidence="12">
    <location>
        <begin position="18"/>
        <end position="37"/>
    </location>
</feature>
<reference evidence="13 14" key="1">
    <citation type="journal article" date="2011" name="J. Gen. Appl. Microbiol.">
        <title>Draft genome sequencing of the enigmatic yeast Saitoella complicata.</title>
        <authorList>
            <person name="Nishida H."/>
            <person name="Hamamoto M."/>
            <person name="Sugiyama J."/>
        </authorList>
    </citation>
    <scope>NUCLEOTIDE SEQUENCE [LARGE SCALE GENOMIC DNA]</scope>
    <source>
        <strain evidence="13 14">NRRL Y-17804</strain>
    </source>
</reference>
<feature type="binding site" evidence="9">
    <location>
        <position position="147"/>
    </location>
    <ligand>
        <name>Mg(2+)</name>
        <dbReference type="ChEBI" id="CHEBI:18420"/>
    </ligand>
</feature>
<keyword evidence="4 9" id="KW-0479">Metal-binding</keyword>
<proteinExistence type="inferred from homology"/>
<feature type="binding site" evidence="9">
    <location>
        <position position="297"/>
    </location>
    <ligand>
        <name>Zn(2+)</name>
        <dbReference type="ChEBI" id="CHEBI:29105"/>
        <label>2</label>
    </ligand>
</feature>
<keyword evidence="3" id="KW-0597">Phosphoprotein</keyword>